<proteinExistence type="predicted"/>
<dbReference type="AlphaFoldDB" id="A0A0A0LT44"/>
<reference evidence="1 2" key="4">
    <citation type="journal article" date="2011" name="BMC Genomics">
        <title>RNA-Seq improves annotation of protein-coding genes in the cucumber genome.</title>
        <authorList>
            <person name="Li Z."/>
            <person name="Zhang Z."/>
            <person name="Yan P."/>
            <person name="Huang S."/>
            <person name="Fei Z."/>
            <person name="Lin K."/>
        </authorList>
    </citation>
    <scope>NUCLEOTIDE SEQUENCE [LARGE SCALE GENOMIC DNA]</scope>
    <source>
        <strain evidence="2">cv. 9930</strain>
    </source>
</reference>
<reference evidence="1 2" key="1">
    <citation type="journal article" date="2009" name="Nat. Genet.">
        <title>The genome of the cucumber, Cucumis sativus L.</title>
        <authorList>
            <person name="Huang S."/>
            <person name="Li R."/>
            <person name="Zhang Z."/>
            <person name="Li L."/>
            <person name="Gu X."/>
            <person name="Fan W."/>
            <person name="Lucas W.J."/>
            <person name="Wang X."/>
            <person name="Xie B."/>
            <person name="Ni P."/>
            <person name="Ren Y."/>
            <person name="Zhu H."/>
            <person name="Li J."/>
            <person name="Lin K."/>
            <person name="Jin W."/>
            <person name="Fei Z."/>
            <person name="Li G."/>
            <person name="Staub J."/>
            <person name="Kilian A."/>
            <person name="van der Vossen E.A."/>
            <person name="Wu Y."/>
            <person name="Guo J."/>
            <person name="He J."/>
            <person name="Jia Z."/>
            <person name="Ren Y."/>
            <person name="Tian G."/>
            <person name="Lu Y."/>
            <person name="Ruan J."/>
            <person name="Qian W."/>
            <person name="Wang M."/>
            <person name="Huang Q."/>
            <person name="Li B."/>
            <person name="Xuan Z."/>
            <person name="Cao J."/>
            <person name="Asan"/>
            <person name="Wu Z."/>
            <person name="Zhang J."/>
            <person name="Cai Q."/>
            <person name="Bai Y."/>
            <person name="Zhao B."/>
            <person name="Han Y."/>
            <person name="Li Y."/>
            <person name="Li X."/>
            <person name="Wang S."/>
            <person name="Shi Q."/>
            <person name="Liu S."/>
            <person name="Cho W.K."/>
            <person name="Kim J.Y."/>
            <person name="Xu Y."/>
            <person name="Heller-Uszynska K."/>
            <person name="Miao H."/>
            <person name="Cheng Z."/>
            <person name="Zhang S."/>
            <person name="Wu J."/>
            <person name="Yang Y."/>
            <person name="Kang H."/>
            <person name="Li M."/>
            <person name="Liang H."/>
            <person name="Ren X."/>
            <person name="Shi Z."/>
            <person name="Wen M."/>
            <person name="Jian M."/>
            <person name="Yang H."/>
            <person name="Zhang G."/>
            <person name="Yang Z."/>
            <person name="Chen R."/>
            <person name="Liu S."/>
            <person name="Li J."/>
            <person name="Ma L."/>
            <person name="Liu H."/>
            <person name="Zhou Y."/>
            <person name="Zhao J."/>
            <person name="Fang X."/>
            <person name="Li G."/>
            <person name="Fang L."/>
            <person name="Li Y."/>
            <person name="Liu D."/>
            <person name="Zheng H."/>
            <person name="Zhang Y."/>
            <person name="Qin N."/>
            <person name="Li Z."/>
            <person name="Yang G."/>
            <person name="Yang S."/>
            <person name="Bolund L."/>
            <person name="Kristiansen K."/>
            <person name="Zheng H."/>
            <person name="Li S."/>
            <person name="Zhang X."/>
            <person name="Yang H."/>
            <person name="Wang J."/>
            <person name="Sun R."/>
            <person name="Zhang B."/>
            <person name="Jiang S."/>
            <person name="Wang J."/>
            <person name="Du Y."/>
            <person name="Li S."/>
        </authorList>
    </citation>
    <scope>NUCLEOTIDE SEQUENCE [LARGE SCALE GENOMIC DNA]</scope>
    <source>
        <strain evidence="2">cv. 9930</strain>
    </source>
</reference>
<dbReference type="EMBL" id="CM002922">
    <property type="protein sequence ID" value="KGN65060.1"/>
    <property type="molecule type" value="Genomic_DNA"/>
</dbReference>
<reference evidence="1 2" key="2">
    <citation type="journal article" date="2009" name="PLoS ONE">
        <title>An integrated genetic and cytogenetic map of the cucumber genome.</title>
        <authorList>
            <person name="Ren Y."/>
            <person name="Zhang Z."/>
            <person name="Liu J."/>
            <person name="Staub J.E."/>
            <person name="Han Y."/>
            <person name="Cheng Z."/>
            <person name="Li X."/>
            <person name="Lu J."/>
            <person name="Miao H."/>
            <person name="Kang H."/>
            <person name="Xie B."/>
            <person name="Gu X."/>
            <person name="Wang X."/>
            <person name="Du Y."/>
            <person name="Jin W."/>
            <person name="Huang S."/>
        </authorList>
    </citation>
    <scope>NUCLEOTIDE SEQUENCE [LARGE SCALE GENOMIC DNA]</scope>
    <source>
        <strain evidence="2">cv. 9930</strain>
    </source>
</reference>
<gene>
    <name evidence="1" type="ORF">Csa_1G186650</name>
</gene>
<evidence type="ECO:0000313" key="2">
    <source>
        <dbReference type="Proteomes" id="UP000029981"/>
    </source>
</evidence>
<dbReference type="Gramene" id="KGN65060">
    <property type="protein sequence ID" value="KGN65060"/>
    <property type="gene ID" value="Csa_1G186650"/>
</dbReference>
<organism evidence="1 2">
    <name type="scientific">Cucumis sativus</name>
    <name type="common">Cucumber</name>
    <dbReference type="NCBI Taxonomy" id="3659"/>
    <lineage>
        <taxon>Eukaryota</taxon>
        <taxon>Viridiplantae</taxon>
        <taxon>Streptophyta</taxon>
        <taxon>Embryophyta</taxon>
        <taxon>Tracheophyta</taxon>
        <taxon>Spermatophyta</taxon>
        <taxon>Magnoliopsida</taxon>
        <taxon>eudicotyledons</taxon>
        <taxon>Gunneridae</taxon>
        <taxon>Pentapetalae</taxon>
        <taxon>rosids</taxon>
        <taxon>fabids</taxon>
        <taxon>Cucurbitales</taxon>
        <taxon>Cucurbitaceae</taxon>
        <taxon>Benincaseae</taxon>
        <taxon>Cucumis</taxon>
    </lineage>
</organism>
<evidence type="ECO:0000313" key="1">
    <source>
        <dbReference type="EMBL" id="KGN65060.1"/>
    </source>
</evidence>
<dbReference type="STRING" id="3659.A0A0A0LT44"/>
<reference evidence="1 2" key="3">
    <citation type="journal article" date="2010" name="BMC Genomics">
        <title>Transcriptome sequencing and comparative analysis of cucumber flowers with different sex types.</title>
        <authorList>
            <person name="Guo S."/>
            <person name="Zheng Y."/>
            <person name="Joung J.G."/>
            <person name="Liu S."/>
            <person name="Zhang Z."/>
            <person name="Crasta O.R."/>
            <person name="Sobral B.W."/>
            <person name="Xu Y."/>
            <person name="Huang S."/>
            <person name="Fei Z."/>
        </authorList>
    </citation>
    <scope>NUCLEOTIDE SEQUENCE [LARGE SCALE GENOMIC DNA]</scope>
    <source>
        <strain evidence="2">cv. 9930</strain>
    </source>
</reference>
<sequence length="69" mass="8415">MDGVLPTEEYMEEELLFFTHERKELKKVQDELESYRNFYDLGEREVLMEEIQDLRSRQQYYIDSPSTSS</sequence>
<dbReference type="Proteomes" id="UP000029981">
    <property type="component" value="Chromosome 1"/>
</dbReference>
<name>A0A0A0LT44_CUCSA</name>
<accession>A0A0A0LT44</accession>
<keyword evidence="2" id="KW-1185">Reference proteome</keyword>
<protein>
    <submittedName>
        <fullName evidence="1">Uncharacterized protein</fullName>
    </submittedName>
</protein>